<protein>
    <submittedName>
        <fullName evidence="2">Putative acetyltransferase</fullName>
    </submittedName>
</protein>
<dbReference type="InterPro" id="IPR000182">
    <property type="entry name" value="GNAT_dom"/>
</dbReference>
<dbReference type="InterPro" id="IPR016181">
    <property type="entry name" value="Acyl_CoA_acyltransferase"/>
</dbReference>
<dbReference type="PANTHER" id="PTHR43792">
    <property type="entry name" value="GNAT FAMILY, PUTATIVE (AFU_ORTHOLOGUE AFUA_3G00765)-RELATED-RELATED"/>
    <property type="match status" value="1"/>
</dbReference>
<dbReference type="AlphaFoldDB" id="A0A0B5F0R4"/>
<dbReference type="Pfam" id="PF13302">
    <property type="entry name" value="Acetyltransf_3"/>
    <property type="match status" value="1"/>
</dbReference>
<dbReference type="KEGG" id="sals:SLNWT_3521"/>
<accession>A0A0B5F0R4</accession>
<evidence type="ECO:0000259" key="1">
    <source>
        <dbReference type="PROSITE" id="PS51186"/>
    </source>
</evidence>
<dbReference type="EMBL" id="CP010519">
    <property type="protein sequence ID" value="AJE83897.1"/>
    <property type="molecule type" value="Genomic_DNA"/>
</dbReference>
<dbReference type="GO" id="GO:0016747">
    <property type="term" value="F:acyltransferase activity, transferring groups other than amino-acyl groups"/>
    <property type="evidence" value="ECO:0007669"/>
    <property type="project" value="InterPro"/>
</dbReference>
<keyword evidence="3" id="KW-1185">Reference proteome</keyword>
<dbReference type="PANTHER" id="PTHR43792:SF1">
    <property type="entry name" value="N-ACETYLTRANSFERASE DOMAIN-CONTAINING PROTEIN"/>
    <property type="match status" value="1"/>
</dbReference>
<keyword evidence="2" id="KW-0808">Transferase</keyword>
<proteinExistence type="predicted"/>
<evidence type="ECO:0000313" key="3">
    <source>
        <dbReference type="Proteomes" id="UP000031523"/>
    </source>
</evidence>
<dbReference type="InterPro" id="IPR051531">
    <property type="entry name" value="N-acetyltransferase"/>
</dbReference>
<dbReference type="SUPFAM" id="SSF55729">
    <property type="entry name" value="Acyl-CoA N-acyltransferases (Nat)"/>
    <property type="match status" value="1"/>
</dbReference>
<dbReference type="PROSITE" id="PS51186">
    <property type="entry name" value="GNAT"/>
    <property type="match status" value="1"/>
</dbReference>
<feature type="domain" description="N-acetyltransferase" evidence="1">
    <location>
        <begin position="21"/>
        <end position="186"/>
    </location>
</feature>
<dbReference type="Gene3D" id="3.40.630.30">
    <property type="match status" value="1"/>
</dbReference>
<gene>
    <name evidence="2" type="ORF">SLNWT_3521</name>
</gene>
<dbReference type="Proteomes" id="UP000031523">
    <property type="component" value="Chromosome"/>
</dbReference>
<evidence type="ECO:0000313" key="2">
    <source>
        <dbReference type="EMBL" id="AJE83897.1"/>
    </source>
</evidence>
<reference evidence="2 3" key="1">
    <citation type="submission" date="2015-01" db="EMBL/GenBank/DDBJ databases">
        <title>Enhanced salinomycin production by adjusting the supply of polyketide extender units in Streptomyce albus DSM 41398.</title>
        <authorList>
            <person name="Lu C."/>
        </authorList>
    </citation>
    <scope>NUCLEOTIDE SEQUENCE [LARGE SCALE GENOMIC DNA]</scope>
    <source>
        <strain evidence="3">ATCC 21838 / DSM 41398 / FERM P-419 / JCM 4703 / NBRC 107858</strain>
    </source>
</reference>
<organism evidence="2 3">
    <name type="scientific">Streptomyces albus (strain ATCC 21838 / DSM 41398 / FERM P-419 / JCM 4703 / NBRC 107858)</name>
    <dbReference type="NCBI Taxonomy" id="1081613"/>
    <lineage>
        <taxon>Bacteria</taxon>
        <taxon>Bacillati</taxon>
        <taxon>Actinomycetota</taxon>
        <taxon>Actinomycetes</taxon>
        <taxon>Kitasatosporales</taxon>
        <taxon>Streptomycetaceae</taxon>
        <taxon>Streptomyces</taxon>
    </lineage>
</organism>
<name>A0A0B5F0R4_STRA4</name>
<sequence length="197" mass="20665">MSAPGTPRTPRTSPALRSARLRLDPYAPADEESFLGLFQQAEVARWMGDGLAPEAEDRALFGRIFSRVYAGGLFDVWAVRLRDAAAPGGHRYVGHAEVKPSGAVPGGHEIIYALDPAAWGRGLGAELAAALVAYGFGELGLAEVHATVAAPNSGSLAVLDRLGFRHVRDLAEEDGSTTRLLALGRERAARGGPAPGC</sequence>